<evidence type="ECO:0000313" key="1">
    <source>
        <dbReference type="EMBL" id="JAP61337.1"/>
    </source>
</evidence>
<sequence>MTRPGRFHLVREMIARLPRLLVNATFFRQLFDVHIKYGAAQTRCVCQTSKVHQWSGRTPTNPPQHGASTVSFVLSNPAHAGNAWTHLSMYASITAYTEILRRSLPTR</sequence>
<organism evidence="1">
    <name type="scientific">Schistocephalus solidus</name>
    <name type="common">Tapeworm</name>
    <dbReference type="NCBI Taxonomy" id="70667"/>
    <lineage>
        <taxon>Eukaryota</taxon>
        <taxon>Metazoa</taxon>
        <taxon>Spiralia</taxon>
        <taxon>Lophotrochozoa</taxon>
        <taxon>Platyhelminthes</taxon>
        <taxon>Cestoda</taxon>
        <taxon>Eucestoda</taxon>
        <taxon>Diphyllobothriidea</taxon>
        <taxon>Diphyllobothriidae</taxon>
        <taxon>Schistocephalus</taxon>
    </lineage>
</organism>
<proteinExistence type="predicted"/>
<dbReference type="AlphaFoldDB" id="A0A0V0J6Y7"/>
<name>A0A0V0J6Y7_SCHSO</name>
<accession>A0A0V0J6Y7</accession>
<gene>
    <name evidence="1" type="ORF">TR143645</name>
</gene>
<reference evidence="1" key="1">
    <citation type="submission" date="2016-01" db="EMBL/GenBank/DDBJ databases">
        <title>Reference transcriptome for the parasite Schistocephalus solidus: insights into the molecular evolution of parasitism.</title>
        <authorList>
            <person name="Hebert F.O."/>
            <person name="Grambauer S."/>
            <person name="Barber I."/>
            <person name="Landry C.R."/>
            <person name="Aubin-Horth N."/>
        </authorList>
    </citation>
    <scope>NUCLEOTIDE SEQUENCE</scope>
</reference>
<dbReference type="EMBL" id="GEEE01005750">
    <property type="protein sequence ID" value="JAP57475.1"/>
    <property type="molecule type" value="Transcribed_RNA"/>
</dbReference>
<protein>
    <submittedName>
        <fullName evidence="1">Uncharacterized protein</fullName>
    </submittedName>
</protein>
<dbReference type="EMBL" id="GEEE01001888">
    <property type="protein sequence ID" value="JAP61337.1"/>
    <property type="molecule type" value="Transcribed_RNA"/>
</dbReference>